<dbReference type="STRING" id="645127.ckrop_1461"/>
<proteinExistence type="predicted"/>
<dbReference type="OrthoDB" id="3210235at2"/>
<keyword evidence="1 2" id="KW-0238">DNA-binding</keyword>
<evidence type="ECO:0000259" key="3">
    <source>
        <dbReference type="PROSITE" id="PS50977"/>
    </source>
</evidence>
<accession>C4LK38</accession>
<dbReference type="PANTHER" id="PTHR30055:SF235">
    <property type="entry name" value="TRANSCRIPTIONAL REGULATORY PROTEIN"/>
    <property type="match status" value="1"/>
</dbReference>
<sequence>MDTPTTLGAKALETKERIAHTAVEMFSQRGFANTSVRAIAREAGVDQALLHKYFGSKKELFAACVSARARTLYHVEEFAHWPVEQLGKKIALNVDRALSSPEGNVMLAIMRSILDESEAGPHDPNSGISTKLVPQLEALVRRAHAAPLPEGEVTLRATLVLSQLAGALITRHILRLPAFTALSSDEVAATIGPTLQRYLAEPLEGSPLP</sequence>
<dbReference type="InterPro" id="IPR041678">
    <property type="entry name" value="TetR_C_16"/>
</dbReference>
<dbReference type="Pfam" id="PF17920">
    <property type="entry name" value="TetR_C_16"/>
    <property type="match status" value="1"/>
</dbReference>
<dbReference type="HOGENOM" id="CLU_069356_10_0_11"/>
<dbReference type="KEGG" id="ckp:ckrop_1461"/>
<evidence type="ECO:0000313" key="5">
    <source>
        <dbReference type="Proteomes" id="UP000001473"/>
    </source>
</evidence>
<dbReference type="Pfam" id="PF00440">
    <property type="entry name" value="TetR_N"/>
    <property type="match status" value="1"/>
</dbReference>
<dbReference type="PROSITE" id="PS50977">
    <property type="entry name" value="HTH_TETR_2"/>
    <property type="match status" value="1"/>
</dbReference>
<dbReference type="Gene3D" id="1.10.357.10">
    <property type="entry name" value="Tetracycline Repressor, domain 2"/>
    <property type="match status" value="1"/>
</dbReference>
<evidence type="ECO:0000313" key="4">
    <source>
        <dbReference type="EMBL" id="ACR18193.1"/>
    </source>
</evidence>
<gene>
    <name evidence="4" type="ordered locus">ckrop_1461</name>
</gene>
<dbReference type="Gene3D" id="1.10.10.60">
    <property type="entry name" value="Homeodomain-like"/>
    <property type="match status" value="1"/>
</dbReference>
<feature type="DNA-binding region" description="H-T-H motif" evidence="2">
    <location>
        <begin position="35"/>
        <end position="54"/>
    </location>
</feature>
<dbReference type="PRINTS" id="PR00455">
    <property type="entry name" value="HTHTETR"/>
</dbReference>
<reference evidence="4 5" key="1">
    <citation type="journal article" date="2008" name="J. Biotechnol.">
        <title>Ultrafast pyrosequencing of Corynebacterium kroppenstedtii DSM44385 revealed insights into the physiology of a lipophilic corynebacterium that lacks mycolic acids.</title>
        <authorList>
            <person name="Tauch A."/>
            <person name="Schneider J."/>
            <person name="Szczepanowski R."/>
            <person name="Tilker A."/>
            <person name="Viehoever P."/>
            <person name="Gartemann K.-H."/>
            <person name="Arnold W."/>
            <person name="Blom J."/>
            <person name="Brinkrolf K."/>
            <person name="Brune I."/>
            <person name="Goetker S."/>
            <person name="Weisshaar B."/>
            <person name="Goesmann A."/>
            <person name="Droege M."/>
            <person name="Puehler A."/>
        </authorList>
    </citation>
    <scope>NUCLEOTIDE SEQUENCE [LARGE SCALE GENOMIC DNA]</scope>
    <source>
        <strain evidence="5">DSM 44385 / JCM 11950 / CIP 105744 / CCUG 35717</strain>
    </source>
</reference>
<keyword evidence="5" id="KW-1185">Reference proteome</keyword>
<dbReference type="InterPro" id="IPR036271">
    <property type="entry name" value="Tet_transcr_reg_TetR-rel_C_sf"/>
</dbReference>
<dbReference type="EMBL" id="CP001620">
    <property type="protein sequence ID" value="ACR18193.1"/>
    <property type="molecule type" value="Genomic_DNA"/>
</dbReference>
<evidence type="ECO:0000256" key="2">
    <source>
        <dbReference type="PROSITE-ProRule" id="PRU00335"/>
    </source>
</evidence>
<dbReference type="SUPFAM" id="SSF46689">
    <property type="entry name" value="Homeodomain-like"/>
    <property type="match status" value="1"/>
</dbReference>
<dbReference type="InterPro" id="IPR050109">
    <property type="entry name" value="HTH-type_TetR-like_transc_reg"/>
</dbReference>
<dbReference type="eggNOG" id="COG1309">
    <property type="taxonomic scope" value="Bacteria"/>
</dbReference>
<dbReference type="InterPro" id="IPR001647">
    <property type="entry name" value="HTH_TetR"/>
</dbReference>
<dbReference type="AlphaFoldDB" id="C4LK38"/>
<dbReference type="GO" id="GO:0003700">
    <property type="term" value="F:DNA-binding transcription factor activity"/>
    <property type="evidence" value="ECO:0007669"/>
    <property type="project" value="TreeGrafter"/>
</dbReference>
<dbReference type="GO" id="GO:0000976">
    <property type="term" value="F:transcription cis-regulatory region binding"/>
    <property type="evidence" value="ECO:0007669"/>
    <property type="project" value="TreeGrafter"/>
</dbReference>
<evidence type="ECO:0000256" key="1">
    <source>
        <dbReference type="ARBA" id="ARBA00023125"/>
    </source>
</evidence>
<dbReference type="PANTHER" id="PTHR30055">
    <property type="entry name" value="HTH-TYPE TRANSCRIPTIONAL REGULATOR RUTR"/>
    <property type="match status" value="1"/>
</dbReference>
<organism evidence="4 5">
    <name type="scientific">Corynebacterium kroppenstedtii (strain DSM 44385 / JCM 11950 / CIP 105744 / CCUG 35717)</name>
    <dbReference type="NCBI Taxonomy" id="645127"/>
    <lineage>
        <taxon>Bacteria</taxon>
        <taxon>Bacillati</taxon>
        <taxon>Actinomycetota</taxon>
        <taxon>Actinomycetes</taxon>
        <taxon>Mycobacteriales</taxon>
        <taxon>Corynebacteriaceae</taxon>
        <taxon>Corynebacterium</taxon>
    </lineage>
</organism>
<dbReference type="RefSeq" id="WP_012732080.1">
    <property type="nucleotide sequence ID" value="NC_012704.1"/>
</dbReference>
<protein>
    <recommendedName>
        <fullName evidence="3">HTH tetR-type domain-containing protein</fullName>
    </recommendedName>
</protein>
<dbReference type="SUPFAM" id="SSF48498">
    <property type="entry name" value="Tetracyclin repressor-like, C-terminal domain"/>
    <property type="match status" value="1"/>
</dbReference>
<feature type="domain" description="HTH tetR-type" evidence="3">
    <location>
        <begin position="12"/>
        <end position="72"/>
    </location>
</feature>
<dbReference type="InterPro" id="IPR009057">
    <property type="entry name" value="Homeodomain-like_sf"/>
</dbReference>
<dbReference type="Proteomes" id="UP000001473">
    <property type="component" value="Chromosome"/>
</dbReference>
<name>C4LK38_CORK4</name>